<accession>A0A9E7SZB5</accession>
<dbReference type="Pfam" id="PF12691">
    <property type="entry name" value="Phage_tail_terminator_6"/>
    <property type="match status" value="1"/>
</dbReference>
<dbReference type="KEGG" id="vg:80018914"/>
<gene>
    <name evidence="1" type="primary">12</name>
    <name evidence="1" type="ORF">SEA_FINKLE_12</name>
</gene>
<protein>
    <submittedName>
        <fullName evidence="1">Tail terminator</fullName>
    </submittedName>
</protein>
<proteinExistence type="predicted"/>
<dbReference type="RefSeq" id="YP_010754325.1">
    <property type="nucleotide sequence ID" value="NC_073459.1"/>
</dbReference>
<evidence type="ECO:0000313" key="2">
    <source>
        <dbReference type="Proteomes" id="UP001060355"/>
    </source>
</evidence>
<keyword evidence="2" id="KW-1185">Reference proteome</keyword>
<dbReference type="GeneID" id="80018914"/>
<reference evidence="1" key="1">
    <citation type="submission" date="2022-05" db="EMBL/GenBank/DDBJ databases">
        <authorList>
            <person name="Ashby S."/>
            <person name="Bressette G."/>
            <person name="Brown S."/>
            <person name="Charles S."/>
            <person name="Neely M.N."/>
            <person name="Molloy S.D."/>
            <person name="Garlena R.A."/>
            <person name="Russell D.A."/>
            <person name="Jacobs-Sera D."/>
            <person name="Hatfull G.F."/>
        </authorList>
    </citation>
    <scope>NUCLEOTIDE SEQUENCE</scope>
</reference>
<sequence>MPGPTVEQVMDSLAQHLHDLGVATFAPDGVYPATVTAPAIYFGQLYKAPDPAVAIAHYYSDPDVMLGGSPRMRFQLRWRGDRTPQTVNRYADRAYAALHTLTPGSWPGGVRIQWCVRQIVAPIEPDENGRWERADSYEIQLNPITIGATSG</sequence>
<organism evidence="1 2">
    <name type="scientific">Gordonia phage Finkle</name>
    <dbReference type="NCBI Taxonomy" id="2926099"/>
    <lineage>
        <taxon>Viruses</taxon>
        <taxon>Duplodnaviria</taxon>
        <taxon>Heunggongvirae</taxon>
        <taxon>Uroviricota</taxon>
        <taxon>Caudoviricetes</taxon>
        <taxon>Finkelvirus</taxon>
        <taxon>Finkelvirus finkel</taxon>
    </lineage>
</organism>
<dbReference type="InterPro" id="IPR024411">
    <property type="entry name" value="Tail_terminator_phage"/>
</dbReference>
<dbReference type="EMBL" id="ON456347">
    <property type="protein sequence ID" value="UTN92931.1"/>
    <property type="molecule type" value="Genomic_DNA"/>
</dbReference>
<name>A0A9E7SZB5_9CAUD</name>
<dbReference type="Proteomes" id="UP001060355">
    <property type="component" value="Segment"/>
</dbReference>
<evidence type="ECO:0000313" key="1">
    <source>
        <dbReference type="EMBL" id="UTN92931.1"/>
    </source>
</evidence>